<evidence type="ECO:0000313" key="4">
    <source>
        <dbReference type="Proteomes" id="UP001195769"/>
    </source>
</evidence>
<feature type="region of interest" description="Disordered" evidence="1">
    <location>
        <begin position="100"/>
        <end position="123"/>
    </location>
</feature>
<sequence length="202" mass="21669">MLVLSGLVCLRYAIDALATRTVKINQNAVTKDFDAPLSSYKLKDDFLTITQALGVAVEKKDTIASLTNKIKTHLDEHPALADNARFSALFQVGGAKRRTHSKHIPLSKDSAPNINATSSSHSMSSPTPHFGFGSLLPVSRPPAGLEHTLYTPPSSLQYHPHSSANIMSHGSYAPAAPPTYSFAAPSFVPHCPSHLHSSYSPS</sequence>
<keyword evidence="4" id="KW-1185">Reference proteome</keyword>
<keyword evidence="2" id="KW-0732">Signal</keyword>
<feature type="chain" id="PRO_5042156840" evidence="2">
    <location>
        <begin position="19"/>
        <end position="202"/>
    </location>
</feature>
<comment type="caution">
    <text evidence="3">The sequence shown here is derived from an EMBL/GenBank/DDBJ whole genome shotgun (WGS) entry which is preliminary data.</text>
</comment>
<proteinExistence type="predicted"/>
<reference evidence="3" key="1">
    <citation type="journal article" date="2020" name="New Phytol.">
        <title>Comparative genomics reveals dynamic genome evolution in host specialist ectomycorrhizal fungi.</title>
        <authorList>
            <person name="Lofgren L.A."/>
            <person name="Nguyen N.H."/>
            <person name="Vilgalys R."/>
            <person name="Ruytinx J."/>
            <person name="Liao H.L."/>
            <person name="Branco S."/>
            <person name="Kuo A."/>
            <person name="LaButti K."/>
            <person name="Lipzen A."/>
            <person name="Andreopoulos W."/>
            <person name="Pangilinan J."/>
            <person name="Riley R."/>
            <person name="Hundley H."/>
            <person name="Na H."/>
            <person name="Barry K."/>
            <person name="Grigoriev I.V."/>
            <person name="Stajich J.E."/>
            <person name="Kennedy P.G."/>
        </authorList>
    </citation>
    <scope>NUCLEOTIDE SEQUENCE</scope>
    <source>
        <strain evidence="3">FC203</strain>
    </source>
</reference>
<gene>
    <name evidence="3" type="ORF">F5891DRAFT_1183537</name>
</gene>
<dbReference type="EMBL" id="JABBWK010000008">
    <property type="protein sequence ID" value="KAG1904894.1"/>
    <property type="molecule type" value="Genomic_DNA"/>
</dbReference>
<name>A0AAD4EH34_9AGAM</name>
<dbReference type="RefSeq" id="XP_041230469.1">
    <property type="nucleotide sequence ID" value="XM_041366294.1"/>
</dbReference>
<dbReference type="Proteomes" id="UP001195769">
    <property type="component" value="Unassembled WGS sequence"/>
</dbReference>
<feature type="signal peptide" evidence="2">
    <location>
        <begin position="1"/>
        <end position="18"/>
    </location>
</feature>
<protein>
    <submittedName>
        <fullName evidence="3">Uncharacterized protein</fullName>
    </submittedName>
</protein>
<accession>A0AAD4EH34</accession>
<dbReference type="AlphaFoldDB" id="A0AAD4EH34"/>
<organism evidence="3 4">
    <name type="scientific">Suillus fuscotomentosus</name>
    <dbReference type="NCBI Taxonomy" id="1912939"/>
    <lineage>
        <taxon>Eukaryota</taxon>
        <taxon>Fungi</taxon>
        <taxon>Dikarya</taxon>
        <taxon>Basidiomycota</taxon>
        <taxon>Agaricomycotina</taxon>
        <taxon>Agaricomycetes</taxon>
        <taxon>Agaricomycetidae</taxon>
        <taxon>Boletales</taxon>
        <taxon>Suillineae</taxon>
        <taxon>Suillaceae</taxon>
        <taxon>Suillus</taxon>
    </lineage>
</organism>
<evidence type="ECO:0000256" key="1">
    <source>
        <dbReference type="SAM" id="MobiDB-lite"/>
    </source>
</evidence>
<dbReference type="GeneID" id="64660592"/>
<evidence type="ECO:0000313" key="3">
    <source>
        <dbReference type="EMBL" id="KAG1904894.1"/>
    </source>
</evidence>
<evidence type="ECO:0000256" key="2">
    <source>
        <dbReference type="SAM" id="SignalP"/>
    </source>
</evidence>